<dbReference type="GO" id="GO:0005886">
    <property type="term" value="C:plasma membrane"/>
    <property type="evidence" value="ECO:0007669"/>
    <property type="project" value="UniProtKB-SubCell"/>
</dbReference>
<keyword evidence="1 5" id="KW-1003">Cell membrane</keyword>
<evidence type="ECO:0000256" key="4">
    <source>
        <dbReference type="ARBA" id="ARBA00023136"/>
    </source>
</evidence>
<proteinExistence type="inferred from homology"/>
<sequence length="911" mass="104641">MDFTVFKNKSAKERKKLSKGKSITLLVIVLLLIVGFLSVDFFTDLIWMDSLGFRNVFTTVLGSKVLLAGLGFIVFMILSAVTFFWIRSAYIGHLGHEKLPPMMTHKKTSNAIILVLAAVIGLIGSILVQEIGWEPLLKFMNQASFGVEDPYFGMDISFYMFTLPLLKIMFNLLLGLAVIFFLIEAGCYSVFGMYRKSKKSQIHMGITLGFVGLFLAGLHMLAPYETLLTNKVNLFQESAVYGLSYTDKLINIPTSYILAGVAVIGTVWMIIAMNRGKIFSMILPIGVYLVLVVAGQLASVVVQSFIVSPNEFSKEEPYLAHNLEYTKAAYKLANIKEQEHPANDSLNVEMVERNQKTIENVRINDVRPLEDVYDQTQTIRPYYSFNDVDIDRYWVDGKYEQVFISARELRTEDLSDQAKTWENQNLRYTHGYGVVMSHVNEVTPQGQPKYMLNNLPPQGVMEITRPQIYFGEESYDEVIVKSKKDEFDYPQGGDNATSRFEADNGIPMTGLNRLLFAINTGNFRMLVSDQITEDSLLLQTRNIVERVERIAPFFTYDSDPYIFVRDDGSLAWIMDAYLTEEHYPYAEPYKNGKNYIRNSVKVVIDAYTGEVNFYVVDPSDPLLQTYQNMFPELFTVDIPKDVQAHFRYPEHLFKIQASKYGTYHMSNLEVFYNREDVWHFPTEKYYNKDVEMEPYFVTMKLPDYEEEEFIMIQPFTPKTRQNMIAWMGVRNDGEHYGEMLVYRFPKQKNVYGPQQIENRINQDSVISQQLNLWSQGGSEVIRGNLLAIPIEDTMLYVEPIYIESSNETSLPEVKQVVVAYGDYIVMEENFTKAMERILQIVDPENSVAEEKGQTKPNENDKEDEPIKEAEGILLEVSDLFDQYQDALSKGEWTKAADLMTQIESILQELKQ</sequence>
<dbReference type="RefSeq" id="WP_212919426.1">
    <property type="nucleotide sequence ID" value="NZ_BORP01000001.1"/>
</dbReference>
<keyword evidence="2 5" id="KW-0812">Transmembrane</keyword>
<evidence type="ECO:0000256" key="3">
    <source>
        <dbReference type="ARBA" id="ARBA00022989"/>
    </source>
</evidence>
<feature type="transmembrane region" description="Helical" evidence="5">
    <location>
        <begin position="23"/>
        <end position="47"/>
    </location>
</feature>
<feature type="transmembrane region" description="Helical" evidence="5">
    <location>
        <begin position="285"/>
        <end position="306"/>
    </location>
</feature>
<evidence type="ECO:0000256" key="6">
    <source>
        <dbReference type="SAM" id="MobiDB-lite"/>
    </source>
</evidence>
<organism evidence="7 8">
    <name type="scientific">Ornithinibacillus bavariensis</name>
    <dbReference type="NCBI Taxonomy" id="545502"/>
    <lineage>
        <taxon>Bacteria</taxon>
        <taxon>Bacillati</taxon>
        <taxon>Bacillota</taxon>
        <taxon>Bacilli</taxon>
        <taxon>Bacillales</taxon>
        <taxon>Bacillaceae</taxon>
        <taxon>Ornithinibacillus</taxon>
    </lineage>
</organism>
<dbReference type="Proteomes" id="UP000676917">
    <property type="component" value="Unassembled WGS sequence"/>
</dbReference>
<dbReference type="HAMAP" id="MF_01600">
    <property type="entry name" value="UPF0182"/>
    <property type="match status" value="1"/>
</dbReference>
<evidence type="ECO:0000256" key="5">
    <source>
        <dbReference type="HAMAP-Rule" id="MF_01600"/>
    </source>
</evidence>
<dbReference type="Pfam" id="PF03699">
    <property type="entry name" value="UPF0182"/>
    <property type="match status" value="1"/>
</dbReference>
<dbReference type="GO" id="GO:0005576">
    <property type="term" value="C:extracellular region"/>
    <property type="evidence" value="ECO:0007669"/>
    <property type="project" value="TreeGrafter"/>
</dbReference>
<keyword evidence="8" id="KW-1185">Reference proteome</keyword>
<feature type="transmembrane region" description="Helical" evidence="5">
    <location>
        <begin position="67"/>
        <end position="90"/>
    </location>
</feature>
<feature type="region of interest" description="Disordered" evidence="6">
    <location>
        <begin position="845"/>
        <end position="868"/>
    </location>
</feature>
<comment type="caution">
    <text evidence="7">The sequence shown here is derived from an EMBL/GenBank/DDBJ whole genome shotgun (WGS) entry which is preliminary data.</text>
</comment>
<dbReference type="InterPro" id="IPR005372">
    <property type="entry name" value="UPF0182"/>
</dbReference>
<evidence type="ECO:0000313" key="8">
    <source>
        <dbReference type="Proteomes" id="UP000676917"/>
    </source>
</evidence>
<keyword evidence="3 5" id="KW-1133">Transmembrane helix</keyword>
<dbReference type="PANTHER" id="PTHR39344:SF1">
    <property type="entry name" value="UPF0182 PROTEIN SLL1060"/>
    <property type="match status" value="1"/>
</dbReference>
<comment type="similarity">
    <text evidence="5">Belongs to the UPF0182 family.</text>
</comment>
<feature type="transmembrane region" description="Helical" evidence="5">
    <location>
        <begin position="168"/>
        <end position="191"/>
    </location>
</feature>
<feature type="transmembrane region" description="Helical" evidence="5">
    <location>
        <begin position="111"/>
        <end position="128"/>
    </location>
</feature>
<feature type="compositionally biased region" description="Basic and acidic residues" evidence="6">
    <location>
        <begin position="848"/>
        <end position="868"/>
    </location>
</feature>
<accession>A0A919X4V4</accession>
<feature type="transmembrane region" description="Helical" evidence="5">
    <location>
        <begin position="203"/>
        <end position="222"/>
    </location>
</feature>
<evidence type="ECO:0000256" key="1">
    <source>
        <dbReference type="ARBA" id="ARBA00022475"/>
    </source>
</evidence>
<dbReference type="EMBL" id="BORP01000001">
    <property type="protein sequence ID" value="GIO25926.1"/>
    <property type="molecule type" value="Genomic_DNA"/>
</dbReference>
<reference evidence="7" key="1">
    <citation type="submission" date="2021-03" db="EMBL/GenBank/DDBJ databases">
        <title>Antimicrobial resistance genes in bacteria isolated from Japanese honey, and their potential for conferring macrolide and lincosamide resistance in the American foulbrood pathogen Paenibacillus larvae.</title>
        <authorList>
            <person name="Okamoto M."/>
            <person name="Kumagai M."/>
            <person name="Kanamori H."/>
            <person name="Takamatsu D."/>
        </authorList>
    </citation>
    <scope>NUCLEOTIDE SEQUENCE</scope>
    <source>
        <strain evidence="7">J43TS3</strain>
    </source>
</reference>
<evidence type="ECO:0000313" key="7">
    <source>
        <dbReference type="EMBL" id="GIO25926.1"/>
    </source>
</evidence>
<comment type="subcellular location">
    <subcellularLocation>
        <location evidence="5">Cell membrane</location>
        <topology evidence="5">Multi-pass membrane protein</topology>
    </subcellularLocation>
</comment>
<feature type="transmembrane region" description="Helical" evidence="5">
    <location>
        <begin position="254"/>
        <end position="273"/>
    </location>
</feature>
<protein>
    <recommendedName>
        <fullName evidence="5">UPF0182 protein J43TS3_05370</fullName>
    </recommendedName>
</protein>
<gene>
    <name evidence="7" type="ORF">J43TS3_05370</name>
</gene>
<keyword evidence="4 5" id="KW-0472">Membrane</keyword>
<dbReference type="PANTHER" id="PTHR39344">
    <property type="entry name" value="UPF0182 PROTEIN SLL1060"/>
    <property type="match status" value="1"/>
</dbReference>
<dbReference type="AlphaFoldDB" id="A0A919X4V4"/>
<name>A0A919X4V4_9BACI</name>
<evidence type="ECO:0000256" key="2">
    <source>
        <dbReference type="ARBA" id="ARBA00022692"/>
    </source>
</evidence>